<dbReference type="Proteomes" id="UP000655094">
    <property type="component" value="Unassembled WGS sequence"/>
</dbReference>
<dbReference type="AlphaFoldDB" id="A0A483FVX6"/>
<organism evidence="3">
    <name type="scientific">Klebsiella pneumoniae</name>
    <dbReference type="NCBI Taxonomy" id="573"/>
    <lineage>
        <taxon>Bacteria</taxon>
        <taxon>Pseudomonadati</taxon>
        <taxon>Pseudomonadota</taxon>
        <taxon>Gammaproteobacteria</taxon>
        <taxon>Enterobacterales</taxon>
        <taxon>Enterobacteriaceae</taxon>
        <taxon>Klebsiella/Raoultella group</taxon>
        <taxon>Klebsiella</taxon>
        <taxon>Klebsiella pneumoniae complex</taxon>
    </lineage>
</organism>
<dbReference type="EMBL" id="SDBX01000004">
    <property type="protein sequence ID" value="TCW77018.1"/>
    <property type="molecule type" value="Genomic_DNA"/>
</dbReference>
<proteinExistence type="predicted"/>
<reference evidence="3" key="1">
    <citation type="submission" date="2019-01" db="EMBL/GenBank/DDBJ databases">
        <authorList>
            <person name="Lista F."/>
            <person name="Anselmo A."/>
        </authorList>
    </citation>
    <scope>NUCLEOTIDE SEQUENCE</scope>
    <source>
        <strain evidence="5">13R</strain>
        <strain evidence="4">20R</strain>
        <strain evidence="3">21S</strain>
        <strain evidence="2">25S</strain>
        <strain evidence="6">5R</strain>
    </source>
</reference>
<dbReference type="EMBL" id="SDDQ01000003">
    <property type="protein sequence ID" value="TCZ54003.1"/>
    <property type="molecule type" value="Genomic_DNA"/>
</dbReference>
<sequence length="60" mass="6511">MSFRLQLGEVSVAAGETTDREPFLRRVAAAPDPAYMRMGLRARQVRRPAQASAPPGNDNG</sequence>
<evidence type="ECO:0000313" key="6">
    <source>
        <dbReference type="EMBL" id="TCZ54003.1"/>
    </source>
</evidence>
<gene>
    <name evidence="3" type="ORF">ETE82_13665</name>
    <name evidence="2" type="ORF">ETE95_05265</name>
    <name evidence="4" type="ORF">ETF04_02905</name>
    <name evidence="5" type="ORF">ETH49_06240</name>
    <name evidence="6" type="ORF">ETH65_02980</name>
    <name evidence="1" type="ORF">KPZU09_36260</name>
</gene>
<evidence type="ECO:0000313" key="5">
    <source>
        <dbReference type="EMBL" id="TCY85427.1"/>
    </source>
</evidence>
<dbReference type="EMBL" id="BNFF01000001">
    <property type="protein sequence ID" value="GHK53890.1"/>
    <property type="molecule type" value="Genomic_DNA"/>
</dbReference>
<name>A0A483FVX6_KLEPN</name>
<dbReference type="EMBL" id="SDDB01000003">
    <property type="protein sequence ID" value="TCY43038.1"/>
    <property type="molecule type" value="Genomic_DNA"/>
</dbReference>
<dbReference type="EMBL" id="SDCB01000011">
    <property type="protein sequence ID" value="TCW99872.1"/>
    <property type="molecule type" value="Genomic_DNA"/>
</dbReference>
<reference evidence="1" key="2">
    <citation type="submission" date="2020-10" db="EMBL/GenBank/DDBJ databases">
        <title>Genome Sequence of ESBL Producing Zambian Clinical Strains.</title>
        <authorList>
            <person name="Shawa M."/>
            <person name="Furuta Y."/>
            <person name="Simbotwe M."/>
            <person name="Mulenga E."/>
            <person name="Mubanga M."/>
            <person name="Mulenga G."/>
            <person name="Kaile C."/>
            <person name="Zorigt T."/>
            <person name="Hang'ombe B."/>
            <person name="Higashi H."/>
        </authorList>
    </citation>
    <scope>NUCLEOTIDE SEQUENCE</scope>
    <source>
        <strain evidence="1">Zam_UTH_09</strain>
    </source>
</reference>
<dbReference type="EMBL" id="SDDI01000005">
    <property type="protein sequence ID" value="TCY85427.1"/>
    <property type="molecule type" value="Genomic_DNA"/>
</dbReference>
<comment type="caution">
    <text evidence="3">The sequence shown here is derived from an EMBL/GenBank/DDBJ whole genome shotgun (WGS) entry which is preliminary data.</text>
</comment>
<protein>
    <submittedName>
        <fullName evidence="3">Uncharacterized protein</fullName>
    </submittedName>
</protein>
<evidence type="ECO:0000313" key="3">
    <source>
        <dbReference type="EMBL" id="TCW99872.1"/>
    </source>
</evidence>
<evidence type="ECO:0000313" key="1">
    <source>
        <dbReference type="EMBL" id="GHK53890.1"/>
    </source>
</evidence>
<evidence type="ECO:0000313" key="2">
    <source>
        <dbReference type="EMBL" id="TCW77018.1"/>
    </source>
</evidence>
<evidence type="ECO:0000313" key="4">
    <source>
        <dbReference type="EMBL" id="TCY43038.1"/>
    </source>
</evidence>
<accession>A0A483FVX6</accession>